<keyword evidence="2 16" id="KW-0728">SH3 domain</keyword>
<dbReference type="InterPro" id="IPR000909">
    <property type="entry name" value="PLipase_C_PInositol-sp_X_dom"/>
</dbReference>
<evidence type="ECO:0000256" key="12">
    <source>
        <dbReference type="ARBA" id="ARBA00023288"/>
    </source>
</evidence>
<dbReference type="EC" id="3.1.4.11" evidence="14"/>
<dbReference type="PRINTS" id="PR00390">
    <property type="entry name" value="PHPHLIPASEC"/>
</dbReference>
<keyword evidence="3" id="KW-0597">Phosphoprotein</keyword>
<feature type="domain" description="SH2" evidence="18">
    <location>
        <begin position="520"/>
        <end position="627"/>
    </location>
</feature>
<keyword evidence="6 14" id="KW-0378">Hydrolase</keyword>
<dbReference type="InterPro" id="IPR035024">
    <property type="entry name" value="PLC-gamma_N-SH2"/>
</dbReference>
<dbReference type="FunFam" id="2.30.30.40:FF:000051">
    <property type="entry name" value="1-phosphatidylinositol 4,5-bisphosphate phosphodiesterase gamma"/>
    <property type="match status" value="1"/>
</dbReference>
<dbReference type="AlphaFoldDB" id="A0A674D498"/>
<dbReference type="GO" id="GO:0051209">
    <property type="term" value="P:release of sequestered calcium ion into cytosol"/>
    <property type="evidence" value="ECO:0007669"/>
    <property type="project" value="TreeGrafter"/>
</dbReference>
<evidence type="ECO:0000259" key="19">
    <source>
        <dbReference type="PROSITE" id="PS50002"/>
    </source>
</evidence>
<evidence type="ECO:0000259" key="21">
    <source>
        <dbReference type="PROSITE" id="PS50004"/>
    </source>
</evidence>
<dbReference type="CDD" id="cd10341">
    <property type="entry name" value="SH2_N-SH2_PLC_gamma_like"/>
    <property type="match status" value="1"/>
</dbReference>
<dbReference type="InterPro" id="IPR001452">
    <property type="entry name" value="SH3_domain"/>
</dbReference>
<keyword evidence="4" id="KW-0479">Metal-binding</keyword>
<dbReference type="PROSITE" id="PS50008">
    <property type="entry name" value="PIPLC_Y_DOMAIN"/>
    <property type="match status" value="1"/>
</dbReference>
<dbReference type="InterPro" id="IPR057061">
    <property type="entry name" value="PLCG_EF-hand_2"/>
</dbReference>
<keyword evidence="7" id="KW-0106">Calcium</keyword>
<dbReference type="Proteomes" id="UP000472277">
    <property type="component" value="Chromosome 30"/>
</dbReference>
<dbReference type="GO" id="GO:0009395">
    <property type="term" value="P:phospholipid catabolic process"/>
    <property type="evidence" value="ECO:0007669"/>
    <property type="project" value="UniProtKB-UniRule"/>
</dbReference>
<dbReference type="Ensembl" id="ENSSTUT00000096091.1">
    <property type="protein sequence ID" value="ENSSTUP00000090346.1"/>
    <property type="gene ID" value="ENSSTUG00000039112.1"/>
</dbReference>
<keyword evidence="5" id="KW-0677">Repeat</keyword>
<dbReference type="InterPro" id="IPR035023">
    <property type="entry name" value="PLC-gamma_C-SH2"/>
</dbReference>
<dbReference type="SUPFAM" id="SSF50044">
    <property type="entry name" value="SH3-domain"/>
    <property type="match status" value="1"/>
</dbReference>
<dbReference type="GO" id="GO:0046872">
    <property type="term" value="F:metal ion binding"/>
    <property type="evidence" value="ECO:0007669"/>
    <property type="project" value="UniProtKB-KW"/>
</dbReference>
<dbReference type="Pfam" id="PF00388">
    <property type="entry name" value="PI-PLC-X"/>
    <property type="match status" value="1"/>
</dbReference>
<feature type="compositionally biased region" description="Low complexity" evidence="17">
    <location>
        <begin position="1156"/>
        <end position="1180"/>
    </location>
</feature>
<dbReference type="InterPro" id="IPR001192">
    <property type="entry name" value="PI-PLC_fam"/>
</dbReference>
<keyword evidence="12" id="KW-0449">Lipoprotein</keyword>
<feature type="domain" description="C2" evidence="21">
    <location>
        <begin position="978"/>
        <end position="1101"/>
    </location>
</feature>
<dbReference type="SMART" id="SM00326">
    <property type="entry name" value="SH3"/>
    <property type="match status" value="1"/>
</dbReference>
<evidence type="ECO:0000313" key="23">
    <source>
        <dbReference type="Ensembl" id="ENSSTUP00000090346.1"/>
    </source>
</evidence>
<dbReference type="InterPro" id="IPR001849">
    <property type="entry name" value="PH_domain"/>
</dbReference>
<feature type="domain" description="SH2" evidence="18">
    <location>
        <begin position="638"/>
        <end position="726"/>
    </location>
</feature>
<evidence type="ECO:0000256" key="11">
    <source>
        <dbReference type="ARBA" id="ARBA00023224"/>
    </source>
</evidence>
<dbReference type="SMART" id="SM00252">
    <property type="entry name" value="SH2"/>
    <property type="match status" value="2"/>
</dbReference>
<dbReference type="SMART" id="SM00148">
    <property type="entry name" value="PLCXc"/>
    <property type="match status" value="1"/>
</dbReference>
<dbReference type="Gene3D" id="2.30.30.40">
    <property type="entry name" value="SH3 Domains"/>
    <property type="match status" value="1"/>
</dbReference>
<reference evidence="23" key="1">
    <citation type="submission" date="2025-08" db="UniProtKB">
        <authorList>
            <consortium name="Ensembl"/>
        </authorList>
    </citation>
    <scope>IDENTIFICATION</scope>
</reference>
<dbReference type="SMART" id="SM00239">
    <property type="entry name" value="C2"/>
    <property type="match status" value="1"/>
</dbReference>
<dbReference type="GeneTree" id="ENSGT00940000158901"/>
<dbReference type="PIRSF" id="PIRSF000952">
    <property type="entry name" value="PLC-gamma"/>
    <property type="match status" value="1"/>
</dbReference>
<feature type="region of interest" description="Disordered" evidence="17">
    <location>
        <begin position="1149"/>
        <end position="1185"/>
    </location>
</feature>
<feature type="domain" description="PI-PLC Y-box" evidence="22">
    <location>
        <begin position="871"/>
        <end position="977"/>
    </location>
</feature>
<dbReference type="InterPro" id="IPR035892">
    <property type="entry name" value="C2_domain_sf"/>
</dbReference>
<evidence type="ECO:0000313" key="24">
    <source>
        <dbReference type="Proteomes" id="UP000472277"/>
    </source>
</evidence>
<dbReference type="PRINTS" id="PR00401">
    <property type="entry name" value="SH2DOMAIN"/>
</dbReference>
<dbReference type="CDD" id="cd11970">
    <property type="entry name" value="SH3_PLCgamma1"/>
    <property type="match status" value="1"/>
</dbReference>
<dbReference type="GO" id="GO:0046488">
    <property type="term" value="P:phosphatidylinositol metabolic process"/>
    <property type="evidence" value="ECO:0007669"/>
    <property type="project" value="TreeGrafter"/>
</dbReference>
<dbReference type="SUPFAM" id="SSF55550">
    <property type="entry name" value="SH2 domain"/>
    <property type="match status" value="2"/>
</dbReference>
<dbReference type="Pfam" id="PF23329">
    <property type="entry name" value="EF_HAND_1_PLCG"/>
    <property type="match status" value="1"/>
</dbReference>
<dbReference type="FunFam" id="3.20.20.190:FF:000007">
    <property type="entry name" value="1-phosphatidylinositol 4,5-bisphosphate phosphodiesterase gamma"/>
    <property type="match status" value="1"/>
</dbReference>
<dbReference type="PANTHER" id="PTHR10336">
    <property type="entry name" value="PHOSPHOINOSITIDE-SPECIFIC PHOSPHOLIPASE C FAMILY PROTEIN"/>
    <property type="match status" value="1"/>
</dbReference>
<dbReference type="PROSITE" id="PS50002">
    <property type="entry name" value="SH3"/>
    <property type="match status" value="1"/>
</dbReference>
<evidence type="ECO:0000256" key="4">
    <source>
        <dbReference type="ARBA" id="ARBA00022723"/>
    </source>
</evidence>
<dbReference type="GO" id="GO:0004435">
    <property type="term" value="F:phosphatidylinositol-4,5-bisphosphate phospholipase C activity"/>
    <property type="evidence" value="ECO:0007669"/>
    <property type="project" value="UniProtKB-UniRule"/>
</dbReference>
<dbReference type="InterPro" id="IPR018247">
    <property type="entry name" value="EF_Hand_1_Ca_BS"/>
</dbReference>
<evidence type="ECO:0000259" key="20">
    <source>
        <dbReference type="PROSITE" id="PS50003"/>
    </source>
</evidence>
<feature type="domain" description="SH3" evidence="19">
    <location>
        <begin position="761"/>
        <end position="821"/>
    </location>
</feature>
<dbReference type="CDD" id="cd09932">
    <property type="entry name" value="SH2_C-SH2_PLC_gamma_like"/>
    <property type="match status" value="1"/>
</dbReference>
<dbReference type="PROSITE" id="PS50001">
    <property type="entry name" value="SH2"/>
    <property type="match status" value="2"/>
</dbReference>
<evidence type="ECO:0000256" key="17">
    <source>
        <dbReference type="SAM" id="MobiDB-lite"/>
    </source>
</evidence>
<evidence type="ECO:0000256" key="5">
    <source>
        <dbReference type="ARBA" id="ARBA00022737"/>
    </source>
</evidence>
<evidence type="ECO:0000256" key="9">
    <source>
        <dbReference type="ARBA" id="ARBA00022999"/>
    </source>
</evidence>
<dbReference type="CDD" id="cd13362">
    <property type="entry name" value="PH_PLC_gamma"/>
    <property type="match status" value="1"/>
</dbReference>
<dbReference type="SMART" id="SM00149">
    <property type="entry name" value="PLCYc"/>
    <property type="match status" value="1"/>
</dbReference>
<dbReference type="InterPro" id="IPR035724">
    <property type="entry name" value="PLCgamma1_SH3"/>
</dbReference>
<dbReference type="InterPro" id="IPR016279">
    <property type="entry name" value="PLC-gamma"/>
</dbReference>
<comment type="function">
    <text evidence="14">Mediates the production of the second messenger molecules diacylglycerol (DAG) and inositol 1,4,5-trisphosphate (IP3). Plays an important role in the regulation of intracellular signaling cascades.</text>
</comment>
<evidence type="ECO:0000256" key="14">
    <source>
        <dbReference type="PIRNR" id="PIRNR000952"/>
    </source>
</evidence>
<dbReference type="FunFam" id="2.30.29.30:FF:000155">
    <property type="entry name" value="1-phosphatidylinositol 4,5-bisphosphate phosphodiesterase gamma"/>
    <property type="match status" value="1"/>
</dbReference>
<keyword evidence="9 15" id="KW-0727">SH2 domain</keyword>
<dbReference type="Gene3D" id="3.30.505.10">
    <property type="entry name" value="SH2 domain"/>
    <property type="match status" value="2"/>
</dbReference>
<accession>A0A674D498</accession>
<proteinExistence type="predicted"/>
<comment type="catalytic activity">
    <reaction evidence="13">
        <text>a 1,2-diacyl-sn-glycero-3-phospho-(1D-myo-inositol-4,5-bisphosphate) + H2O = 1D-myo-inositol 1,4,5-trisphosphate + a 1,2-diacyl-sn-glycerol + H(+)</text>
        <dbReference type="Rhea" id="RHEA:33179"/>
        <dbReference type="ChEBI" id="CHEBI:15377"/>
        <dbReference type="ChEBI" id="CHEBI:15378"/>
        <dbReference type="ChEBI" id="CHEBI:17815"/>
        <dbReference type="ChEBI" id="CHEBI:58456"/>
        <dbReference type="ChEBI" id="CHEBI:203600"/>
        <dbReference type="EC" id="3.1.4.11"/>
    </reaction>
    <physiologicalReaction direction="left-to-right" evidence="13">
        <dbReference type="Rhea" id="RHEA:33180"/>
    </physiologicalReaction>
</comment>
<feature type="domain" description="PH" evidence="20">
    <location>
        <begin position="27"/>
        <end position="142"/>
    </location>
</feature>
<dbReference type="Pfam" id="PF00017">
    <property type="entry name" value="SH2"/>
    <property type="match status" value="2"/>
</dbReference>
<keyword evidence="10 14" id="KW-0443">Lipid metabolism</keyword>
<dbReference type="InterPro" id="IPR036860">
    <property type="entry name" value="SH2_dom_sf"/>
</dbReference>
<dbReference type="Gene3D" id="2.30.29.30">
    <property type="entry name" value="Pleckstrin-homology domain (PH domain)/Phosphotyrosine-binding domain (PTB)"/>
    <property type="match status" value="1"/>
</dbReference>
<name>A0A674D498_SALTR</name>
<evidence type="ECO:0000256" key="3">
    <source>
        <dbReference type="ARBA" id="ARBA00022553"/>
    </source>
</evidence>
<dbReference type="SMART" id="SM00233">
    <property type="entry name" value="PH"/>
    <property type="match status" value="1"/>
</dbReference>
<dbReference type="Gene3D" id="2.60.40.150">
    <property type="entry name" value="C2 domain"/>
    <property type="match status" value="1"/>
</dbReference>
<evidence type="ECO:0000256" key="15">
    <source>
        <dbReference type="PROSITE-ProRule" id="PRU00191"/>
    </source>
</evidence>
<dbReference type="SUPFAM" id="SSF51695">
    <property type="entry name" value="PLC-like phosphodiesterases"/>
    <property type="match status" value="1"/>
</dbReference>
<dbReference type="FunFam" id="3.30.505.10:FF:000009">
    <property type="entry name" value="1-phosphatidylinositol 4,5-bisphosphate phosphodiesterase gamma"/>
    <property type="match status" value="1"/>
</dbReference>
<dbReference type="SUPFAM" id="SSF49562">
    <property type="entry name" value="C2 domain (Calcium/lipid-binding domain, CaLB)"/>
    <property type="match status" value="1"/>
</dbReference>
<dbReference type="Pfam" id="PF00018">
    <property type="entry name" value="SH3_1"/>
    <property type="match status" value="1"/>
</dbReference>
<dbReference type="SUPFAM" id="SSF47473">
    <property type="entry name" value="EF-hand"/>
    <property type="match status" value="1"/>
</dbReference>
<dbReference type="Pfam" id="PF23583">
    <property type="entry name" value="EF_HAND_2_PLCG"/>
    <property type="match status" value="1"/>
</dbReference>
<dbReference type="InterPro" id="IPR011992">
    <property type="entry name" value="EF-hand-dom_pair"/>
</dbReference>
<gene>
    <name evidence="23" type="primary">PLCG1</name>
    <name evidence="23" type="synonym">plcg1</name>
</gene>
<dbReference type="SUPFAM" id="SSF50729">
    <property type="entry name" value="PH domain-like"/>
    <property type="match status" value="1"/>
</dbReference>
<dbReference type="PROSITE" id="PS50007">
    <property type="entry name" value="PIPLC_X_DOMAIN"/>
    <property type="match status" value="1"/>
</dbReference>
<keyword evidence="8 14" id="KW-0442">Lipid degradation</keyword>
<evidence type="ECO:0000259" key="22">
    <source>
        <dbReference type="PROSITE" id="PS50008"/>
    </source>
</evidence>
<dbReference type="FunFam" id="3.30.505.10:FF:000011">
    <property type="entry name" value="1-phosphatidylinositol 4,5-bisphosphate phosphodiesterase gamma"/>
    <property type="match status" value="1"/>
</dbReference>
<protein>
    <recommendedName>
        <fullName evidence="14">1-phosphatidylinositol 4,5-bisphosphate phosphodiesterase gamma</fullName>
        <ecNumber evidence="14">3.1.4.11</ecNumber>
    </recommendedName>
</protein>
<evidence type="ECO:0000256" key="1">
    <source>
        <dbReference type="ARBA" id="ARBA00001913"/>
    </source>
</evidence>
<dbReference type="Pfam" id="PF00387">
    <property type="entry name" value="PI-PLC-Y"/>
    <property type="match status" value="1"/>
</dbReference>
<dbReference type="PROSITE" id="PS50004">
    <property type="entry name" value="C2"/>
    <property type="match status" value="1"/>
</dbReference>
<dbReference type="PANTHER" id="PTHR10336:SF173">
    <property type="entry name" value="1-PHOSPHATIDYLINOSITOL 4,5-BISPHOSPHATE PHOSPHODIESTERASE GAMMA-1"/>
    <property type="match status" value="1"/>
</dbReference>
<dbReference type="PROSITE" id="PS50003">
    <property type="entry name" value="PH_DOMAIN"/>
    <property type="match status" value="1"/>
</dbReference>
<dbReference type="GO" id="GO:0048015">
    <property type="term" value="P:phosphatidylinositol-mediated signaling"/>
    <property type="evidence" value="ECO:0007669"/>
    <property type="project" value="TreeGrafter"/>
</dbReference>
<keyword evidence="11 14" id="KW-0807">Transducer</keyword>
<evidence type="ECO:0000256" key="6">
    <source>
        <dbReference type="ARBA" id="ARBA00022801"/>
    </source>
</evidence>
<keyword evidence="24" id="KW-1185">Reference proteome</keyword>
<dbReference type="Pfam" id="PF00168">
    <property type="entry name" value="C2"/>
    <property type="match status" value="1"/>
</dbReference>
<evidence type="ECO:0000259" key="18">
    <source>
        <dbReference type="PROSITE" id="PS50001"/>
    </source>
</evidence>
<dbReference type="InterPro" id="IPR056586">
    <property type="entry name" value="EF-hand_PLCG1"/>
</dbReference>
<evidence type="ECO:0000256" key="7">
    <source>
        <dbReference type="ARBA" id="ARBA00022837"/>
    </source>
</evidence>
<dbReference type="InterPro" id="IPR000008">
    <property type="entry name" value="C2_dom"/>
</dbReference>
<dbReference type="InterPro" id="IPR036028">
    <property type="entry name" value="SH3-like_dom_sf"/>
</dbReference>
<dbReference type="FunFam" id="3.20.20.190:FF:000004">
    <property type="entry name" value="1-phosphatidylinositol 4,5-bisphosphate phosphodiesterase gamma"/>
    <property type="match status" value="1"/>
</dbReference>
<dbReference type="OMA" id="CMLERGT"/>
<dbReference type="GO" id="GO:0010634">
    <property type="term" value="P:positive regulation of epithelial cell migration"/>
    <property type="evidence" value="ECO:0007669"/>
    <property type="project" value="TreeGrafter"/>
</dbReference>
<comment type="cofactor">
    <cofactor evidence="1">
        <name>Ca(2+)</name>
        <dbReference type="ChEBI" id="CHEBI:29108"/>
    </cofactor>
</comment>
<dbReference type="InterPro" id="IPR011993">
    <property type="entry name" value="PH-like_dom_sf"/>
</dbReference>
<dbReference type="GO" id="GO:0032587">
    <property type="term" value="C:ruffle membrane"/>
    <property type="evidence" value="ECO:0007669"/>
    <property type="project" value="TreeGrafter"/>
</dbReference>
<evidence type="ECO:0000256" key="13">
    <source>
        <dbReference type="ARBA" id="ARBA00023674"/>
    </source>
</evidence>
<dbReference type="CDD" id="cd00275">
    <property type="entry name" value="C2_PLC_like"/>
    <property type="match status" value="1"/>
</dbReference>
<dbReference type="PROSITE" id="PS00018">
    <property type="entry name" value="EF_HAND_1"/>
    <property type="match status" value="1"/>
</dbReference>
<reference evidence="23" key="2">
    <citation type="submission" date="2025-09" db="UniProtKB">
        <authorList>
            <consortium name="Ensembl"/>
        </authorList>
    </citation>
    <scope>IDENTIFICATION</scope>
</reference>
<sequence>MAGTSGFFSNGPIPWIESDTEMNNLYRDLELGTVLTLFYSKKSQRPERRTFQVKLETRTIIWTRGTDKIEGEIDIREIKEIRAGQKSRDFERYVEDSTARLDQAHCFVILHGTEFRLKALSLAATSDEEMTMWVKGLTWLVADTLKSPTPLQIERWLRKQFYAVDRNREDKISCKDLKSMLCQVNYRVPNMKFLREKLPDSELRNGDVSFSQFSQLYRSLMFDAQKAVSHLHPSILIFSLTPSLSNIFGQQCVVCSEVEQPFFHQDEFLTYLFSKENTVWDSALDQVCPEDMNNPLSHYWISSSHNTYLTGDQFSSESSLEAYARCLRMGCRCIELDCWDGPDGMPVIYHGHTLTTKIKFCDVLATIKEHAFVTSDYPIILSIEDHCSIVQQRNMATYFKKVFGEMLLTKAVDISADGLPSPNQLKRKILIKHKKLAEGSAYEEVSTSTPYSENDISNSIKNGILFLEDPINHEWYPHFFVLTSSKIYYSEETSNDQGNEDEEEHREVSNGMDQHIAEKWFHGKLGAGRDGRQIAERLLSEYCLETGAPDGSFLVRESETFVGDYTLSFWRSGRVQHCRIHSRQEAGSPKFYLTDNLVFDTLFALITHYQQVALRCNEFEMKLTEPVPQTNAHESKEWYHANLSRSHAENMLMRVPRDGAFLVRKRAELSSFAISFRAEGKIKHCRVQQEGQTVVLGTSEFDSLVDLISYYEKHPLYRKMKLRYPINEETLEKIGTAEPDYGSLYEGRNPGFYVEANQMPTFKCTVKAMYEYKAQRDDELSFSKNAIIQNVDKQEGGWWKGDCGGKKQLWFPANYVEEISPSAVEPDRSLTENSPLGDLLRGSVDCQTELCVCQLEEGKMMERRKKIALELSDLVIYCRPVPFDEDKIGTERACFRDMSSFPETKAEKYYNRLQLSRIYPRGQRLDSSNYDPLPMWLCGSQLVALNFQTADKPMQMNQALFMLNGRSGYVLQPPIMRDDNFDPFDRHTLRGLESVTLQIEVLGARHLPKHGRGIVCPLIELEVCGAEYDSAKQKTDSEADNGLNPTWPRKPFQFTVCNSAFAFLRFVVYEIDMFSDQNFLAQASFPINSLKTGYRSVPLKNSCNEDLELASLLVHMDITRSRAENGEVLSPFLPVGGVSAAVVTQTGRERLGETGSTSSASSMSPLPQSPAAQTQAQTQAYRGREGSFEARYQTPLDDFRVSQEALLDLDPQNRRMMRRTRVGGENRV</sequence>
<evidence type="ECO:0000256" key="8">
    <source>
        <dbReference type="ARBA" id="ARBA00022963"/>
    </source>
</evidence>
<dbReference type="CDD" id="cd08592">
    <property type="entry name" value="PI-PLCc_gamma"/>
    <property type="match status" value="1"/>
</dbReference>
<evidence type="ECO:0000256" key="2">
    <source>
        <dbReference type="ARBA" id="ARBA00022443"/>
    </source>
</evidence>
<dbReference type="InterPro" id="IPR001711">
    <property type="entry name" value="PLipase_C_Pinositol-sp_Y"/>
</dbReference>
<evidence type="ECO:0000256" key="16">
    <source>
        <dbReference type="PROSITE-ProRule" id="PRU00192"/>
    </source>
</evidence>
<evidence type="ECO:0000256" key="10">
    <source>
        <dbReference type="ARBA" id="ARBA00023098"/>
    </source>
</evidence>
<dbReference type="InterPro" id="IPR000980">
    <property type="entry name" value="SH2"/>
</dbReference>
<dbReference type="Gene3D" id="3.20.20.190">
    <property type="entry name" value="Phosphatidylinositol (PI) phosphodiesterase"/>
    <property type="match status" value="2"/>
</dbReference>
<dbReference type="PRINTS" id="PR00452">
    <property type="entry name" value="SH3DOMAIN"/>
</dbReference>
<organism evidence="23 24">
    <name type="scientific">Salmo trutta</name>
    <name type="common">Brown trout</name>
    <dbReference type="NCBI Taxonomy" id="8032"/>
    <lineage>
        <taxon>Eukaryota</taxon>
        <taxon>Metazoa</taxon>
        <taxon>Chordata</taxon>
        <taxon>Craniata</taxon>
        <taxon>Vertebrata</taxon>
        <taxon>Euteleostomi</taxon>
        <taxon>Actinopterygii</taxon>
        <taxon>Neopterygii</taxon>
        <taxon>Teleostei</taxon>
        <taxon>Protacanthopterygii</taxon>
        <taxon>Salmoniformes</taxon>
        <taxon>Salmonidae</taxon>
        <taxon>Salmoninae</taxon>
        <taxon>Salmo</taxon>
    </lineage>
</organism>
<dbReference type="InterPro" id="IPR017946">
    <property type="entry name" value="PLC-like_Pdiesterase_TIM-brl"/>
</dbReference>